<dbReference type="AlphaFoldDB" id="A0A3M4L0B7"/>
<dbReference type="Proteomes" id="UP000279553">
    <property type="component" value="Unassembled WGS sequence"/>
</dbReference>
<gene>
    <name evidence="1" type="ORF">ALQ05_200290</name>
</gene>
<organism evidence="1 2">
    <name type="scientific">Pseudomonas amygdali pv. mori</name>
    <dbReference type="NCBI Taxonomy" id="34065"/>
    <lineage>
        <taxon>Bacteria</taxon>
        <taxon>Pseudomonadati</taxon>
        <taxon>Pseudomonadota</taxon>
        <taxon>Gammaproteobacteria</taxon>
        <taxon>Pseudomonadales</taxon>
        <taxon>Pseudomonadaceae</taxon>
        <taxon>Pseudomonas</taxon>
        <taxon>Pseudomonas amygdali</taxon>
    </lineage>
</organism>
<comment type="caution">
    <text evidence="1">The sequence shown here is derived from an EMBL/GenBank/DDBJ whole genome shotgun (WGS) entry which is preliminary data.</text>
</comment>
<evidence type="ECO:0000313" key="2">
    <source>
        <dbReference type="Proteomes" id="UP000279553"/>
    </source>
</evidence>
<reference evidence="1 2" key="1">
    <citation type="submission" date="2018-08" db="EMBL/GenBank/DDBJ databases">
        <title>Recombination of ecologically and evolutionarily significant loci maintains genetic cohesion in the Pseudomonas syringae species complex.</title>
        <authorList>
            <person name="Dillon M."/>
            <person name="Thakur S."/>
            <person name="Almeida R.N.D."/>
            <person name="Weir B.S."/>
            <person name="Guttman D.S."/>
        </authorList>
    </citation>
    <scope>NUCLEOTIDE SEQUENCE [LARGE SCALE GENOMIC DNA]</scope>
    <source>
        <strain evidence="1 2">ICMP 535</strain>
    </source>
</reference>
<accession>A0A3M4L0B7</accession>
<name>A0A3M4L0B7_PSEA0</name>
<proteinExistence type="predicted"/>
<evidence type="ECO:0000313" key="1">
    <source>
        <dbReference type="EMBL" id="RMQ34912.1"/>
    </source>
</evidence>
<dbReference type="EMBL" id="RBRD01000199">
    <property type="protein sequence ID" value="RMQ34912.1"/>
    <property type="molecule type" value="Genomic_DNA"/>
</dbReference>
<sequence>MIDNWCGDMQHRLLRASVVRWLLVDVAKPAPGHGVQMCSPPTKAAEYLISSSYADSVEAMLNRAVSDAALVLDYIG</sequence>
<protein>
    <submittedName>
        <fullName evidence="1">Uncharacterized protein</fullName>
    </submittedName>
</protein>